<dbReference type="PATRIC" id="fig|1177179.3.peg.1829"/>
<name>L0WBL6_9GAMM</name>
<feature type="transmembrane region" description="Helical" evidence="1">
    <location>
        <begin position="275"/>
        <end position="297"/>
    </location>
</feature>
<proteinExistence type="predicted"/>
<evidence type="ECO:0000313" key="3">
    <source>
        <dbReference type="EMBL" id="EKF74356.1"/>
    </source>
</evidence>
<dbReference type="RefSeq" id="WP_008929009.1">
    <property type="nucleotide sequence ID" value="NZ_AMRJ01000012.1"/>
</dbReference>
<gene>
    <name evidence="3" type="ORF">A11A3_09155</name>
</gene>
<feature type="transmembrane region" description="Helical" evidence="1">
    <location>
        <begin position="165"/>
        <end position="192"/>
    </location>
</feature>
<dbReference type="OrthoDB" id="9816314at2"/>
<accession>L0WBL6</accession>
<dbReference type="EMBL" id="AMRJ01000012">
    <property type="protein sequence ID" value="EKF74356.1"/>
    <property type="molecule type" value="Genomic_DNA"/>
</dbReference>
<organism evidence="3 4">
    <name type="scientific">Alcanivorax hongdengensis A-11-3</name>
    <dbReference type="NCBI Taxonomy" id="1177179"/>
    <lineage>
        <taxon>Bacteria</taxon>
        <taxon>Pseudomonadati</taxon>
        <taxon>Pseudomonadota</taxon>
        <taxon>Gammaproteobacteria</taxon>
        <taxon>Oceanospirillales</taxon>
        <taxon>Alcanivoracaceae</taxon>
        <taxon>Alcanivorax</taxon>
    </lineage>
</organism>
<keyword evidence="4" id="KW-1185">Reference proteome</keyword>
<keyword evidence="1" id="KW-1133">Transmembrane helix</keyword>
<dbReference type="Pfam" id="PF14378">
    <property type="entry name" value="PAP2_3"/>
    <property type="match status" value="1"/>
</dbReference>
<dbReference type="GO" id="GO:0016020">
    <property type="term" value="C:membrane"/>
    <property type="evidence" value="ECO:0007669"/>
    <property type="project" value="UniProtKB-SubCell"/>
</dbReference>
<feature type="transmembrane region" description="Helical" evidence="1">
    <location>
        <begin position="29"/>
        <end position="50"/>
    </location>
</feature>
<feature type="domain" description="Inositolphosphotransferase Aur1/Ipt1" evidence="2">
    <location>
        <begin position="143"/>
        <end position="343"/>
    </location>
</feature>
<feature type="transmembrane region" description="Helical" evidence="1">
    <location>
        <begin position="101"/>
        <end position="124"/>
    </location>
</feature>
<evidence type="ECO:0000259" key="2">
    <source>
        <dbReference type="Pfam" id="PF14378"/>
    </source>
</evidence>
<keyword evidence="1" id="KW-0812">Transmembrane</keyword>
<sequence>MTSSPEEQRPLLERCAAGVWRGLGRDAGIYLLVSGYIVITVLAAGLTGHLPHYSLMVYPQTTIQVSIVLGLFMVVGYGGYVMLYRRPSFPLRYLAGQIRRFVVSAAFFRGLFLLLVFTLFFSAVSSSKSLIGVWQPFAWDARFAHWDAWLHGGKMPWQWLQPVLGYPWITTAINAVYNLWFMVMFAVFYWQLFSSRDERRRQRFLISFIGCWAVNGTLLAVLFSSAGPCFFHYLLPDGPDPFAPLMRYLHAAQRVSPVWALSTQDMLWQYHQAGALGVGTGISAMPSMHVSIAWLMVLLTAGSPLILRYFLRAFFVVILLGSVHLGWHYAIDGYFSVLTTTLIWSVTAWIGRPAHE</sequence>
<evidence type="ECO:0000256" key="1">
    <source>
        <dbReference type="SAM" id="Phobius"/>
    </source>
</evidence>
<evidence type="ECO:0000313" key="4">
    <source>
        <dbReference type="Proteomes" id="UP000010164"/>
    </source>
</evidence>
<keyword evidence="1" id="KW-0472">Membrane</keyword>
<dbReference type="AlphaFoldDB" id="L0WBL6"/>
<dbReference type="eggNOG" id="COG0671">
    <property type="taxonomic scope" value="Bacteria"/>
</dbReference>
<comment type="caution">
    <text evidence="3">The sequence shown here is derived from an EMBL/GenBank/DDBJ whole genome shotgun (WGS) entry which is preliminary data.</text>
</comment>
<protein>
    <recommendedName>
        <fullName evidence="2">Inositolphosphotransferase Aur1/Ipt1 domain-containing protein</fullName>
    </recommendedName>
</protein>
<dbReference type="InterPro" id="IPR026841">
    <property type="entry name" value="Aur1/Ipt1"/>
</dbReference>
<dbReference type="STRING" id="1177179.A11A3_09155"/>
<feature type="transmembrane region" description="Helical" evidence="1">
    <location>
        <begin position="309"/>
        <end position="327"/>
    </location>
</feature>
<dbReference type="Proteomes" id="UP000010164">
    <property type="component" value="Unassembled WGS sequence"/>
</dbReference>
<feature type="transmembrane region" description="Helical" evidence="1">
    <location>
        <begin position="204"/>
        <end position="235"/>
    </location>
</feature>
<reference evidence="3 4" key="1">
    <citation type="journal article" date="2012" name="J. Bacteriol.">
        <title>Genome Sequence of the Alkane-Degrading Bacterium Alcanivorax hongdengensis Type Strain A-11-3.</title>
        <authorList>
            <person name="Lai Q."/>
            <person name="Shao Z."/>
        </authorList>
    </citation>
    <scope>NUCLEOTIDE SEQUENCE [LARGE SCALE GENOMIC DNA]</scope>
    <source>
        <strain evidence="3 4">A-11-3</strain>
    </source>
</reference>
<feature type="transmembrane region" description="Helical" evidence="1">
    <location>
        <begin position="62"/>
        <end position="80"/>
    </location>
</feature>